<comment type="caution">
    <text evidence="24">The sequence shown here is derived from an EMBL/GenBank/DDBJ whole genome shotgun (WGS) entry which is preliminary data.</text>
</comment>
<feature type="domain" description="Mur ligase central" evidence="23">
    <location>
        <begin position="57"/>
        <end position="200"/>
    </location>
</feature>
<reference evidence="24 25" key="1">
    <citation type="submission" date="2021-10" db="EMBL/GenBank/DDBJ databases">
        <title>Draft genome of Aestuariibacter halophilus JC2043.</title>
        <authorList>
            <person name="Emsley S.A."/>
            <person name="Pfannmuller K.M."/>
            <person name="Ushijima B."/>
            <person name="Saw J.H."/>
            <person name="Videau P."/>
        </authorList>
    </citation>
    <scope>NUCLEOTIDE SEQUENCE [LARGE SCALE GENOMIC DNA]</scope>
    <source>
        <strain evidence="24 25">JC2043</strain>
    </source>
</reference>
<keyword evidence="8 21" id="KW-0436">Ligase</keyword>
<dbReference type="InterPro" id="IPR013221">
    <property type="entry name" value="Mur_ligase_cen"/>
</dbReference>
<dbReference type="GO" id="GO:0008841">
    <property type="term" value="F:dihydrofolate synthase activity"/>
    <property type="evidence" value="ECO:0007669"/>
    <property type="project" value="UniProtKB-EC"/>
</dbReference>
<dbReference type="InterPro" id="IPR036615">
    <property type="entry name" value="Mur_ligase_C_dom_sf"/>
</dbReference>
<dbReference type="Proteomes" id="UP001520878">
    <property type="component" value="Unassembled WGS sequence"/>
</dbReference>
<dbReference type="Pfam" id="PF08245">
    <property type="entry name" value="Mur_ligase_M"/>
    <property type="match status" value="1"/>
</dbReference>
<evidence type="ECO:0000256" key="17">
    <source>
        <dbReference type="ARBA" id="ARBA00047493"/>
    </source>
</evidence>
<comment type="function">
    <text evidence="1">Functions in two distinct reactions of the de novo folate biosynthetic pathway. Catalyzes the addition of a glutamate residue to dihydropteroate (7,8-dihydropteroate or H2Pte) to form dihydrofolate (7,8-dihydrofolate monoglutamate or H2Pte-Glu). Also catalyzes successive additions of L-glutamate to tetrahydrofolate or 10-formyltetrahydrofolate or 5,10-methylenetetrahydrofolate, leading to folylpolyglutamate derivatives.</text>
</comment>
<evidence type="ECO:0000313" key="24">
    <source>
        <dbReference type="EMBL" id="MCC2616774.1"/>
    </source>
</evidence>
<evidence type="ECO:0000259" key="23">
    <source>
        <dbReference type="Pfam" id="PF08245"/>
    </source>
</evidence>
<evidence type="ECO:0000256" key="1">
    <source>
        <dbReference type="ARBA" id="ARBA00002714"/>
    </source>
</evidence>
<evidence type="ECO:0000256" key="20">
    <source>
        <dbReference type="ARBA" id="ARBA00049161"/>
    </source>
</evidence>
<comment type="catalytic activity">
    <reaction evidence="18">
        <text>10-formyltetrahydrofolyl-(gamma-L-Glu)(n) + L-glutamate + ATP = 10-formyltetrahydrofolyl-(gamma-L-Glu)(n+1) + ADP + phosphate + H(+)</text>
        <dbReference type="Rhea" id="RHEA:51904"/>
        <dbReference type="Rhea" id="RHEA-COMP:13088"/>
        <dbReference type="Rhea" id="RHEA-COMP:14300"/>
        <dbReference type="ChEBI" id="CHEBI:15378"/>
        <dbReference type="ChEBI" id="CHEBI:29985"/>
        <dbReference type="ChEBI" id="CHEBI:30616"/>
        <dbReference type="ChEBI" id="CHEBI:43474"/>
        <dbReference type="ChEBI" id="CHEBI:134413"/>
        <dbReference type="ChEBI" id="CHEBI:456216"/>
        <dbReference type="EC" id="6.3.2.17"/>
    </reaction>
</comment>
<evidence type="ECO:0000256" key="11">
    <source>
        <dbReference type="ARBA" id="ARBA00022840"/>
    </source>
</evidence>
<keyword evidence="12" id="KW-0460">Magnesium</keyword>
<evidence type="ECO:0000256" key="6">
    <source>
        <dbReference type="ARBA" id="ARBA00013025"/>
    </source>
</evidence>
<evidence type="ECO:0000256" key="9">
    <source>
        <dbReference type="ARBA" id="ARBA00022723"/>
    </source>
</evidence>
<evidence type="ECO:0000256" key="13">
    <source>
        <dbReference type="ARBA" id="ARBA00022909"/>
    </source>
</evidence>
<comment type="catalytic activity">
    <reaction evidence="19">
        <text>(6R)-5,10-methylenetetrahydrofolyl-(gamma-L-Glu)(n) + L-glutamate + ATP = (6R)-5,10-methylenetetrahydrofolyl-(gamma-L-Glu)(n+1) + ADP + phosphate + H(+)</text>
        <dbReference type="Rhea" id="RHEA:51912"/>
        <dbReference type="Rhea" id="RHEA-COMP:13257"/>
        <dbReference type="Rhea" id="RHEA-COMP:13258"/>
        <dbReference type="ChEBI" id="CHEBI:15378"/>
        <dbReference type="ChEBI" id="CHEBI:29985"/>
        <dbReference type="ChEBI" id="CHEBI:30616"/>
        <dbReference type="ChEBI" id="CHEBI:43474"/>
        <dbReference type="ChEBI" id="CHEBI:136572"/>
        <dbReference type="ChEBI" id="CHEBI:456216"/>
        <dbReference type="EC" id="6.3.2.17"/>
    </reaction>
</comment>
<dbReference type="Pfam" id="PF02875">
    <property type="entry name" value="Mur_ligase_C"/>
    <property type="match status" value="1"/>
</dbReference>
<keyword evidence="10 21" id="KW-0547">Nucleotide-binding</keyword>
<dbReference type="GO" id="GO:0004326">
    <property type="term" value="F:tetrahydrofolylpolyglutamate synthase activity"/>
    <property type="evidence" value="ECO:0007669"/>
    <property type="project" value="UniProtKB-EC"/>
</dbReference>
<dbReference type="EC" id="6.3.2.12" evidence="5"/>
<dbReference type="RefSeq" id="WP_229160425.1">
    <property type="nucleotide sequence ID" value="NZ_JAJEWP010000002.1"/>
</dbReference>
<evidence type="ECO:0000256" key="14">
    <source>
        <dbReference type="ARBA" id="ARBA00030048"/>
    </source>
</evidence>
<evidence type="ECO:0000256" key="5">
    <source>
        <dbReference type="ARBA" id="ARBA00013023"/>
    </source>
</evidence>
<dbReference type="NCBIfam" id="NF008101">
    <property type="entry name" value="PRK10846.1"/>
    <property type="match status" value="1"/>
</dbReference>
<keyword evidence="25" id="KW-1185">Reference proteome</keyword>
<comment type="pathway">
    <text evidence="3">Cofactor biosynthesis; tetrahydrofolylpolyglutamate biosynthesis.</text>
</comment>
<evidence type="ECO:0000313" key="25">
    <source>
        <dbReference type="Proteomes" id="UP001520878"/>
    </source>
</evidence>
<dbReference type="SUPFAM" id="SSF53244">
    <property type="entry name" value="MurD-like peptide ligases, peptide-binding domain"/>
    <property type="match status" value="1"/>
</dbReference>
<dbReference type="PANTHER" id="PTHR11136">
    <property type="entry name" value="FOLYLPOLYGLUTAMATE SYNTHASE-RELATED"/>
    <property type="match status" value="1"/>
</dbReference>
<dbReference type="PANTHER" id="PTHR11136:SF0">
    <property type="entry name" value="DIHYDROFOLATE SYNTHETASE-RELATED"/>
    <property type="match status" value="1"/>
</dbReference>
<evidence type="ECO:0000256" key="15">
    <source>
        <dbReference type="ARBA" id="ARBA00030592"/>
    </source>
</evidence>
<keyword evidence="11 21" id="KW-0067">ATP-binding</keyword>
<organism evidence="24 25">
    <name type="scientific">Fluctibacter halophilus</name>
    <dbReference type="NCBI Taxonomy" id="226011"/>
    <lineage>
        <taxon>Bacteria</taxon>
        <taxon>Pseudomonadati</taxon>
        <taxon>Pseudomonadota</taxon>
        <taxon>Gammaproteobacteria</taxon>
        <taxon>Alteromonadales</taxon>
        <taxon>Alteromonadaceae</taxon>
        <taxon>Fluctibacter</taxon>
    </lineage>
</organism>
<comment type="catalytic activity">
    <reaction evidence="17">
        <text>(6S)-5,6,7,8-tetrahydrofolyl-(gamma-L-Glu)(n) + L-glutamate + ATP = (6S)-5,6,7,8-tetrahydrofolyl-(gamma-L-Glu)(n+1) + ADP + phosphate + H(+)</text>
        <dbReference type="Rhea" id="RHEA:10580"/>
        <dbReference type="Rhea" id="RHEA-COMP:14738"/>
        <dbReference type="Rhea" id="RHEA-COMP:14740"/>
        <dbReference type="ChEBI" id="CHEBI:15378"/>
        <dbReference type="ChEBI" id="CHEBI:29985"/>
        <dbReference type="ChEBI" id="CHEBI:30616"/>
        <dbReference type="ChEBI" id="CHEBI:43474"/>
        <dbReference type="ChEBI" id="CHEBI:141005"/>
        <dbReference type="ChEBI" id="CHEBI:456216"/>
        <dbReference type="EC" id="6.3.2.17"/>
    </reaction>
</comment>
<dbReference type="EMBL" id="JAJEWP010000002">
    <property type="protein sequence ID" value="MCC2616774.1"/>
    <property type="molecule type" value="Genomic_DNA"/>
</dbReference>
<accession>A0ABS8G8I9</accession>
<comment type="pathway">
    <text evidence="2">Cofactor biosynthesis; tetrahydrofolate biosynthesis; 7,8-dihydrofolate from 2-amino-4-hydroxy-6-hydroxymethyl-7,8-dihydropteridine diphosphate and 4-aminobenzoate: step 2/2.</text>
</comment>
<dbReference type="InterPro" id="IPR036565">
    <property type="entry name" value="Mur-like_cat_sf"/>
</dbReference>
<evidence type="ECO:0000256" key="21">
    <source>
        <dbReference type="PIRNR" id="PIRNR001563"/>
    </source>
</evidence>
<dbReference type="EC" id="6.3.2.17" evidence="6"/>
<dbReference type="InterPro" id="IPR001645">
    <property type="entry name" value="Folylpolyglutamate_synth"/>
</dbReference>
<feature type="domain" description="Mur ligase C-terminal" evidence="22">
    <location>
        <begin position="291"/>
        <end position="409"/>
    </location>
</feature>
<evidence type="ECO:0000256" key="16">
    <source>
        <dbReference type="ARBA" id="ARBA00032510"/>
    </source>
</evidence>
<dbReference type="PIRSF" id="PIRSF001563">
    <property type="entry name" value="Folylpolyglu_synth"/>
    <property type="match status" value="1"/>
</dbReference>
<dbReference type="Gene3D" id="3.90.190.20">
    <property type="entry name" value="Mur ligase, C-terminal domain"/>
    <property type="match status" value="1"/>
</dbReference>
<keyword evidence="9" id="KW-0479">Metal-binding</keyword>
<evidence type="ECO:0000256" key="2">
    <source>
        <dbReference type="ARBA" id="ARBA00004799"/>
    </source>
</evidence>
<evidence type="ECO:0000259" key="22">
    <source>
        <dbReference type="Pfam" id="PF02875"/>
    </source>
</evidence>
<gene>
    <name evidence="24" type="primary">folC</name>
    <name evidence="24" type="ORF">LJ739_11020</name>
</gene>
<dbReference type="NCBIfam" id="TIGR01499">
    <property type="entry name" value="folC"/>
    <property type="match status" value="1"/>
</dbReference>
<proteinExistence type="inferred from homology"/>
<name>A0ABS8G8I9_9ALTE</name>
<evidence type="ECO:0000256" key="7">
    <source>
        <dbReference type="ARBA" id="ARBA00019357"/>
    </source>
</evidence>
<evidence type="ECO:0000256" key="19">
    <source>
        <dbReference type="ARBA" id="ARBA00049035"/>
    </source>
</evidence>
<evidence type="ECO:0000256" key="4">
    <source>
        <dbReference type="ARBA" id="ARBA00008276"/>
    </source>
</evidence>
<keyword evidence="13" id="KW-0289">Folate biosynthesis</keyword>
<protein>
    <recommendedName>
        <fullName evidence="7">Dihydrofolate synthase/folylpolyglutamate synthase</fullName>
        <ecNumber evidence="5">6.3.2.12</ecNumber>
        <ecNumber evidence="6">6.3.2.17</ecNumber>
    </recommendedName>
    <alternativeName>
        <fullName evidence="16">Folylpoly-gamma-glutamate synthetase-dihydrofolate synthetase</fullName>
    </alternativeName>
    <alternativeName>
        <fullName evidence="14">Folylpolyglutamate synthetase</fullName>
    </alternativeName>
    <alternativeName>
        <fullName evidence="15">Tetrahydrofolylpolyglutamate synthase</fullName>
    </alternativeName>
</protein>
<evidence type="ECO:0000256" key="10">
    <source>
        <dbReference type="ARBA" id="ARBA00022741"/>
    </source>
</evidence>
<dbReference type="Gene3D" id="3.40.1190.10">
    <property type="entry name" value="Mur-like, catalytic domain"/>
    <property type="match status" value="1"/>
</dbReference>
<sequence length="420" mass="46292">MIPTDTHQADTSAWSLSQWLGYIESIHSSAIDLGLERVRQVAQRLDLSFDQRRVITVAGTNGKGTTCAMIEQGLMLAGEKVAVYSSPHLLDYRERVRVNGQWCDEQAHCDAFAAIEAARGEVSLSYFEFGTLAALYLIDQLKVDTAILEVGLGGRLDAVNIIDADIGVITTIDIDHQDWLGSDRNGIGREKAGILRPHQQMVIGELDPPPSIEQAVNTLHGSAQWQGKDFHVQRQGGRWDYVSEDCHFDDLPEPAIPLQNAATALTVLRLCLPDLTTQQARQIIQDTHLPGRFQEIDQRPRVIVDVAHNPQATGLLWQQLQQRHSGRLHLVVGMLGDKDSRASLAPFLVSQPSWYLADLSVPRGAKAEQLKEVLVGQQSVLCYPSVEQAYQAARSEAAPDDTIVVFGSFFTVAAVLQGEH</sequence>
<comment type="similarity">
    <text evidence="4 21">Belongs to the folylpolyglutamate synthase family.</text>
</comment>
<evidence type="ECO:0000256" key="8">
    <source>
        <dbReference type="ARBA" id="ARBA00022598"/>
    </source>
</evidence>
<evidence type="ECO:0000256" key="12">
    <source>
        <dbReference type="ARBA" id="ARBA00022842"/>
    </source>
</evidence>
<dbReference type="SUPFAM" id="SSF53623">
    <property type="entry name" value="MurD-like peptide ligases, catalytic domain"/>
    <property type="match status" value="1"/>
</dbReference>
<evidence type="ECO:0000256" key="18">
    <source>
        <dbReference type="ARBA" id="ARBA00047808"/>
    </source>
</evidence>
<evidence type="ECO:0000256" key="3">
    <source>
        <dbReference type="ARBA" id="ARBA00005150"/>
    </source>
</evidence>
<dbReference type="InterPro" id="IPR004101">
    <property type="entry name" value="Mur_ligase_C"/>
</dbReference>
<comment type="catalytic activity">
    <reaction evidence="20">
        <text>7,8-dihydropteroate + L-glutamate + ATP = 7,8-dihydrofolate + ADP + phosphate + H(+)</text>
        <dbReference type="Rhea" id="RHEA:23584"/>
        <dbReference type="ChEBI" id="CHEBI:15378"/>
        <dbReference type="ChEBI" id="CHEBI:17839"/>
        <dbReference type="ChEBI" id="CHEBI:29985"/>
        <dbReference type="ChEBI" id="CHEBI:30616"/>
        <dbReference type="ChEBI" id="CHEBI:43474"/>
        <dbReference type="ChEBI" id="CHEBI:57451"/>
        <dbReference type="ChEBI" id="CHEBI:456216"/>
        <dbReference type="EC" id="6.3.2.12"/>
    </reaction>
</comment>